<gene>
    <name evidence="1" type="ORF">HND93_09970</name>
</gene>
<accession>A0ABX2T777</accession>
<comment type="caution">
    <text evidence="1">The sequence shown here is derived from an EMBL/GenBank/DDBJ whole genome shotgun (WGS) entry which is preliminary data.</text>
</comment>
<sequence length="413" mass="41012">MTDPAAILSPTGAPAHGLALCASDRGGAAVIGALAAALPDAGGGAPDWIKVAPLGTVTGRDGRGPYVWGDRAQAERIVAASLAYAAGSGAGGGQGIDLMVDYNHAYDLAAMRGTGEAPAAGWIKALEVRDDGIWGRVDWTARAAAQIAGREYRYFSPTFEFDPATRTVTRIVRGGLVTHPNFNLTALAAAGDPTDMDETLKAFLKALGLPETTARDAALASAARLASANGPALTALAAAAGLDATADAAAVTARVVQLASARSGLDQVAAAVGLAAGAETPAVLAAVTARPATADPAKYVPMEQYLATAAALTALQKETAAAGADAAIDAAVTAGKITPATRDHFKAVYAANPAGWPALAAALPVIVPPGGGAAPPGKPAGTAGQPDETEATVFRLLGIDTAAAMKTKAELGM</sequence>
<dbReference type="EMBL" id="JABFDB010000005">
    <property type="protein sequence ID" value="NYZ20041.1"/>
    <property type="molecule type" value="Genomic_DNA"/>
</dbReference>
<protein>
    <recommendedName>
        <fullName evidence="3">Mu-like prophage I protein</fullName>
    </recommendedName>
</protein>
<proteinExistence type="predicted"/>
<organism evidence="1 2">
    <name type="scientific">Azospirillum oleiclasticum</name>
    <dbReference type="NCBI Taxonomy" id="2735135"/>
    <lineage>
        <taxon>Bacteria</taxon>
        <taxon>Pseudomonadati</taxon>
        <taxon>Pseudomonadota</taxon>
        <taxon>Alphaproteobacteria</taxon>
        <taxon>Rhodospirillales</taxon>
        <taxon>Azospirillaceae</taxon>
        <taxon>Azospirillum</taxon>
    </lineage>
</organism>
<keyword evidence="2" id="KW-1185">Reference proteome</keyword>
<evidence type="ECO:0008006" key="3">
    <source>
        <dbReference type="Google" id="ProtNLM"/>
    </source>
</evidence>
<dbReference type="InterPro" id="IPR012106">
    <property type="entry name" value="Phage_Mu_Gp1"/>
</dbReference>
<evidence type="ECO:0000313" key="2">
    <source>
        <dbReference type="Proteomes" id="UP000584642"/>
    </source>
</evidence>
<dbReference type="Pfam" id="PF10123">
    <property type="entry name" value="Mu-like_Pro"/>
    <property type="match status" value="1"/>
</dbReference>
<dbReference type="RefSeq" id="WP_180281808.1">
    <property type="nucleotide sequence ID" value="NZ_JABFDB010000005.1"/>
</dbReference>
<evidence type="ECO:0000313" key="1">
    <source>
        <dbReference type="EMBL" id="NYZ20041.1"/>
    </source>
</evidence>
<dbReference type="Proteomes" id="UP000584642">
    <property type="component" value="Unassembled WGS sequence"/>
</dbReference>
<reference evidence="1 2" key="1">
    <citation type="submission" date="2020-05" db="EMBL/GenBank/DDBJ databases">
        <title>Azospirillum oleiclasticum sp. nov, a nitrogen-fixing and heavy crude oil-emulsifying bacterium isolated from the crude oil of Yumen Oilfield.</title>
        <authorList>
            <person name="Wu D."/>
            <person name="Cai M."/>
            <person name="Zhang X."/>
        </authorList>
    </citation>
    <scope>NUCLEOTIDE SEQUENCE [LARGE SCALE GENOMIC DNA]</scope>
    <source>
        <strain evidence="1 2">ROY-1-1-2</strain>
    </source>
</reference>
<name>A0ABX2T777_9PROT</name>